<keyword evidence="2" id="KW-1185">Reference proteome</keyword>
<gene>
    <name evidence="1" type="ORF">Adt_11506</name>
</gene>
<evidence type="ECO:0000313" key="1">
    <source>
        <dbReference type="EMBL" id="KAL2526452.1"/>
    </source>
</evidence>
<sequence length="106" mass="12123">MEVVRLKEGAEASETEITKLRLDLEFYKNGSLDAEVVSAKLFIEKKSLEEKLENIEANFTANFHKTEAYSNFSNYFASINHQEVLSSLRSEYPELDLTSLKAKFPP</sequence>
<proteinExistence type="predicted"/>
<comment type="caution">
    <text evidence="1">The sequence shown here is derived from an EMBL/GenBank/DDBJ whole genome shotgun (WGS) entry which is preliminary data.</text>
</comment>
<protein>
    <submittedName>
        <fullName evidence="1">Uncharacterized protein</fullName>
    </submittedName>
</protein>
<accession>A0ABD1UN09</accession>
<organism evidence="1 2">
    <name type="scientific">Abeliophyllum distichum</name>
    <dbReference type="NCBI Taxonomy" id="126358"/>
    <lineage>
        <taxon>Eukaryota</taxon>
        <taxon>Viridiplantae</taxon>
        <taxon>Streptophyta</taxon>
        <taxon>Embryophyta</taxon>
        <taxon>Tracheophyta</taxon>
        <taxon>Spermatophyta</taxon>
        <taxon>Magnoliopsida</taxon>
        <taxon>eudicotyledons</taxon>
        <taxon>Gunneridae</taxon>
        <taxon>Pentapetalae</taxon>
        <taxon>asterids</taxon>
        <taxon>lamiids</taxon>
        <taxon>Lamiales</taxon>
        <taxon>Oleaceae</taxon>
        <taxon>Forsythieae</taxon>
        <taxon>Abeliophyllum</taxon>
    </lineage>
</organism>
<dbReference type="EMBL" id="JBFOLK010000003">
    <property type="protein sequence ID" value="KAL2526452.1"/>
    <property type="molecule type" value="Genomic_DNA"/>
</dbReference>
<reference evidence="2" key="1">
    <citation type="submission" date="2024-07" db="EMBL/GenBank/DDBJ databases">
        <title>Two chromosome-level genome assemblies of Korean endemic species Abeliophyllum distichum and Forsythia ovata (Oleaceae).</title>
        <authorList>
            <person name="Jang H."/>
        </authorList>
    </citation>
    <scope>NUCLEOTIDE SEQUENCE [LARGE SCALE GENOMIC DNA]</scope>
</reference>
<name>A0ABD1UN09_9LAMI</name>
<dbReference type="AlphaFoldDB" id="A0ABD1UN09"/>
<evidence type="ECO:0000313" key="2">
    <source>
        <dbReference type="Proteomes" id="UP001604336"/>
    </source>
</evidence>
<dbReference type="Proteomes" id="UP001604336">
    <property type="component" value="Unassembled WGS sequence"/>
</dbReference>